<gene>
    <name evidence="1" type="ORF">AWN90_37025</name>
</gene>
<dbReference type="Proteomes" id="UP000076512">
    <property type="component" value="Unassembled WGS sequence"/>
</dbReference>
<evidence type="ECO:0000313" key="1">
    <source>
        <dbReference type="EMBL" id="KZM72281.1"/>
    </source>
</evidence>
<accession>A0A164LD94</accession>
<organism evidence="1 2">
    <name type="scientific">Nocardia terpenica</name>
    <dbReference type="NCBI Taxonomy" id="455432"/>
    <lineage>
        <taxon>Bacteria</taxon>
        <taxon>Bacillati</taxon>
        <taxon>Actinomycetota</taxon>
        <taxon>Actinomycetes</taxon>
        <taxon>Mycobacteriales</taxon>
        <taxon>Nocardiaceae</taxon>
        <taxon>Nocardia</taxon>
    </lineage>
</organism>
<keyword evidence="2" id="KW-1185">Reference proteome</keyword>
<dbReference type="STRING" id="455432.AWN90_37025"/>
<sequence length="139" mass="15931">MPPADAVRLRAWADLFADDDIGPSEALAAVKSYYRQPQRFPIKPGDIIDRVTKMPITSSPERIAAFIDRWSEHPYSDAIQRLTGMHWNPPFPPPPAIDRHDPIALREYHRAEFRAWIGKNRNELERRALAHGEQLELGA</sequence>
<proteinExistence type="predicted"/>
<protein>
    <submittedName>
        <fullName evidence="1">Uncharacterized protein</fullName>
    </submittedName>
</protein>
<name>A0A164LD94_9NOCA</name>
<dbReference type="AlphaFoldDB" id="A0A164LD94"/>
<evidence type="ECO:0000313" key="2">
    <source>
        <dbReference type="Proteomes" id="UP000076512"/>
    </source>
</evidence>
<dbReference type="RefSeq" id="WP_067592781.1">
    <property type="nucleotide sequence ID" value="NZ_JABMCZ010000001.1"/>
</dbReference>
<comment type="caution">
    <text evidence="1">The sequence shown here is derived from an EMBL/GenBank/DDBJ whole genome shotgun (WGS) entry which is preliminary data.</text>
</comment>
<reference evidence="1 2" key="1">
    <citation type="submission" date="2016-04" db="EMBL/GenBank/DDBJ databases">
        <authorList>
            <person name="Evans L.H."/>
            <person name="Alamgir A."/>
            <person name="Owens N."/>
            <person name="Weber N.D."/>
            <person name="Virtaneva K."/>
            <person name="Barbian K."/>
            <person name="Babar A."/>
            <person name="Rosenke K."/>
        </authorList>
    </citation>
    <scope>NUCLEOTIDE SEQUENCE [LARGE SCALE GENOMIC DNA]</scope>
    <source>
        <strain evidence="1 2">IFM 0406</strain>
    </source>
</reference>
<dbReference type="EMBL" id="LWGR01000009">
    <property type="protein sequence ID" value="KZM72281.1"/>
    <property type="molecule type" value="Genomic_DNA"/>
</dbReference>
<dbReference type="OrthoDB" id="4570152at2"/>